<dbReference type="SUPFAM" id="SSF159659">
    <property type="entry name" value="Cgl1923-like"/>
    <property type="match status" value="2"/>
</dbReference>
<organism evidence="2 3">
    <name type="scientific">Halobaculum roseum</name>
    <dbReference type="NCBI Taxonomy" id="2175149"/>
    <lineage>
        <taxon>Archaea</taxon>
        <taxon>Methanobacteriati</taxon>
        <taxon>Methanobacteriota</taxon>
        <taxon>Stenosarchaea group</taxon>
        <taxon>Halobacteria</taxon>
        <taxon>Halobacteriales</taxon>
        <taxon>Haloferacaceae</taxon>
        <taxon>Halobaculum</taxon>
    </lineage>
</organism>
<evidence type="ECO:0000313" key="2">
    <source>
        <dbReference type="EMBL" id="MFB9823137.1"/>
    </source>
</evidence>
<feature type="region of interest" description="Disordered" evidence="1">
    <location>
        <begin position="144"/>
        <end position="174"/>
    </location>
</feature>
<dbReference type="InterPro" id="IPR038389">
    <property type="entry name" value="PSMG2_sf"/>
</dbReference>
<evidence type="ECO:0000313" key="3">
    <source>
        <dbReference type="Proteomes" id="UP001589595"/>
    </source>
</evidence>
<dbReference type="EMBL" id="JBHMAJ010000001">
    <property type="protein sequence ID" value="MFB9823137.1"/>
    <property type="molecule type" value="Genomic_DNA"/>
</dbReference>
<feature type="region of interest" description="Disordered" evidence="1">
    <location>
        <begin position="186"/>
        <end position="217"/>
    </location>
</feature>
<evidence type="ECO:0000256" key="1">
    <source>
        <dbReference type="SAM" id="MobiDB-lite"/>
    </source>
</evidence>
<reference evidence="2" key="1">
    <citation type="submission" date="2024-09" db="EMBL/GenBank/DDBJ databases">
        <authorList>
            <person name="Sun Q."/>
        </authorList>
    </citation>
    <scope>NUCLEOTIDE SEQUENCE [LARGE SCALE GENOMIC DNA]</scope>
    <source>
        <strain evidence="2">JCM 31273</strain>
    </source>
</reference>
<feature type="compositionally biased region" description="Acidic residues" evidence="1">
    <location>
        <begin position="190"/>
        <end position="205"/>
    </location>
</feature>
<dbReference type="AlphaFoldDB" id="A0ABD5MHZ2"/>
<dbReference type="PANTHER" id="PTHR35610">
    <property type="entry name" value="3-ISOPROPYLMALATE DEHYDRATASE-RELATED"/>
    <property type="match status" value="1"/>
</dbReference>
<accession>A0ABD5MHZ2</accession>
<dbReference type="GeneID" id="67209427"/>
<keyword evidence="2" id="KW-0647">Proteasome</keyword>
<dbReference type="Pfam" id="PF09754">
    <property type="entry name" value="PAC2"/>
    <property type="match status" value="1"/>
</dbReference>
<dbReference type="GO" id="GO:0000502">
    <property type="term" value="C:proteasome complex"/>
    <property type="evidence" value="ECO:0007669"/>
    <property type="project" value="UniProtKB-KW"/>
</dbReference>
<sequence>MSRHAEPTTFHVATDREPASTVIAGFSQFGLAGLTAVDYLVDHLGLEQTGHIRAEGLPTITPFENGRPRYPTRLFSREGLDVTMLVGELFVPNSLAEPFSRAVLDWTERASVDEIAVLSGAPFPHGPAEHRAFYVASDDYRAAHFPDDDPDAGPAAGDPAEGGVGGAGGTVAASGATDAAGTVDVSDAAEPAESEGTTESEEPTEPTDPGTVQPMANGFLDGTNAALMARSMESDLRGCVYVTPVHPQVPDVDAALRLVEAVEAVYGLDVDTGPLEAFADQVGEHYRSLAERLEEHSEEEQPSDRMYM</sequence>
<proteinExistence type="predicted"/>
<name>A0ABD5MHZ2_9EURY</name>
<gene>
    <name evidence="2" type="ORF">ACFFOL_02900</name>
</gene>
<feature type="compositionally biased region" description="Gly residues" evidence="1">
    <location>
        <begin position="160"/>
        <end position="169"/>
    </location>
</feature>
<comment type="caution">
    <text evidence="2">The sequence shown here is derived from an EMBL/GenBank/DDBJ whole genome shotgun (WGS) entry which is preliminary data.</text>
</comment>
<dbReference type="PANTHER" id="PTHR35610:SF3">
    <property type="entry name" value="PROTEASOME ASSEMBLY CHAPERONE FAMILY PROTEIN"/>
    <property type="match status" value="1"/>
</dbReference>
<dbReference type="Proteomes" id="UP001589595">
    <property type="component" value="Unassembled WGS sequence"/>
</dbReference>
<dbReference type="RefSeq" id="WP_222922200.1">
    <property type="nucleotide sequence ID" value="NZ_CP082286.1"/>
</dbReference>
<keyword evidence="3" id="KW-1185">Reference proteome</keyword>
<dbReference type="Gene3D" id="3.40.50.10900">
    <property type="entry name" value="PAC-like subunit"/>
    <property type="match status" value="1"/>
</dbReference>
<dbReference type="InterPro" id="IPR019151">
    <property type="entry name" value="Proteasome_assmbl_chaperone_2"/>
</dbReference>
<protein>
    <submittedName>
        <fullName evidence="2">Proteasome assembly chaperone family protein</fullName>
    </submittedName>
</protein>